<keyword evidence="4" id="KW-1185">Reference proteome</keyword>
<dbReference type="RefSeq" id="WP_084660686.1">
    <property type="nucleotide sequence ID" value="NZ_FWWY01000001.1"/>
</dbReference>
<proteinExistence type="predicted"/>
<dbReference type="InterPro" id="IPR013974">
    <property type="entry name" value="SAF"/>
</dbReference>
<reference evidence="4" key="1">
    <citation type="submission" date="2017-04" db="EMBL/GenBank/DDBJ databases">
        <authorList>
            <person name="Varghese N."/>
            <person name="Submissions S."/>
        </authorList>
    </citation>
    <scope>NUCLEOTIDE SEQUENCE [LARGE SCALE GENOMIC DNA]</scope>
    <source>
        <strain evidence="4">DSM 9293</strain>
    </source>
</reference>
<dbReference type="Pfam" id="PF08666">
    <property type="entry name" value="SAF"/>
    <property type="match status" value="1"/>
</dbReference>
<evidence type="ECO:0000259" key="2">
    <source>
        <dbReference type="SMART" id="SM00858"/>
    </source>
</evidence>
<feature type="region of interest" description="Disordered" evidence="1">
    <location>
        <begin position="201"/>
        <end position="227"/>
    </location>
</feature>
<accession>A0A1W1W6M4</accession>
<protein>
    <submittedName>
        <fullName evidence="3">SAF domain-containing protein</fullName>
    </submittedName>
</protein>
<name>A0A1W1W6M4_SULTA</name>
<evidence type="ECO:0000256" key="1">
    <source>
        <dbReference type="SAM" id="MobiDB-lite"/>
    </source>
</evidence>
<dbReference type="OrthoDB" id="9968288at2"/>
<dbReference type="EMBL" id="FWWY01000001">
    <property type="protein sequence ID" value="SMC01934.1"/>
    <property type="molecule type" value="Genomic_DNA"/>
</dbReference>
<organism evidence="3 4">
    <name type="scientific">Sulfobacillus thermosulfidooxidans (strain DSM 9293 / VKM B-1269 / AT-1)</name>
    <dbReference type="NCBI Taxonomy" id="929705"/>
    <lineage>
        <taxon>Bacteria</taxon>
        <taxon>Bacillati</taxon>
        <taxon>Bacillota</taxon>
        <taxon>Clostridia</taxon>
        <taxon>Eubacteriales</taxon>
        <taxon>Clostridiales Family XVII. Incertae Sedis</taxon>
        <taxon>Sulfobacillus</taxon>
    </lineage>
</organism>
<evidence type="ECO:0000313" key="3">
    <source>
        <dbReference type="EMBL" id="SMC01934.1"/>
    </source>
</evidence>
<gene>
    <name evidence="3" type="ORF">SAMN00768000_0164</name>
</gene>
<feature type="domain" description="SAF" evidence="2">
    <location>
        <begin position="32"/>
        <end position="94"/>
    </location>
</feature>
<dbReference type="CDD" id="cd11614">
    <property type="entry name" value="SAF_CpaB_FlgA_like"/>
    <property type="match status" value="1"/>
</dbReference>
<evidence type="ECO:0000313" key="4">
    <source>
        <dbReference type="Proteomes" id="UP000192660"/>
    </source>
</evidence>
<dbReference type="SMART" id="SM00858">
    <property type="entry name" value="SAF"/>
    <property type="match status" value="1"/>
</dbReference>
<dbReference type="AlphaFoldDB" id="A0A1W1W6M4"/>
<sequence>MNAQWLRIGLASTLGIVGVVIATAAAHPPHMVSVAVLRQAVPANTPVGASEVASESVPASWASQEHLLTPTQVIGFKARMPLPAGVPIPAAARAGFHLPPGVVALPVTLQEGAATGVVVGGRVAVYRTSVGGASAGELLGANVPVLQVLAPPGTPNPQTDEVVVLAVPVSVGASLVGQTLVLAPQTTQAAPVWYAGGSVPTASVTTSSAPSGSSSASASSTQSKSKG</sequence>
<dbReference type="Proteomes" id="UP000192660">
    <property type="component" value="Unassembled WGS sequence"/>
</dbReference>